<evidence type="ECO:0000313" key="1">
    <source>
        <dbReference type="Proteomes" id="UP000887565"/>
    </source>
</evidence>
<organism evidence="1 2">
    <name type="scientific">Romanomermis culicivorax</name>
    <name type="common">Nematode worm</name>
    <dbReference type="NCBI Taxonomy" id="13658"/>
    <lineage>
        <taxon>Eukaryota</taxon>
        <taxon>Metazoa</taxon>
        <taxon>Ecdysozoa</taxon>
        <taxon>Nematoda</taxon>
        <taxon>Enoplea</taxon>
        <taxon>Dorylaimia</taxon>
        <taxon>Mermithida</taxon>
        <taxon>Mermithoidea</taxon>
        <taxon>Mermithidae</taxon>
        <taxon>Romanomermis</taxon>
    </lineage>
</organism>
<reference evidence="2" key="1">
    <citation type="submission" date="2022-11" db="UniProtKB">
        <authorList>
            <consortium name="WormBaseParasite"/>
        </authorList>
    </citation>
    <scope>IDENTIFICATION</scope>
</reference>
<dbReference type="WBParaSite" id="nRc.2.0.1.t34070-RA">
    <property type="protein sequence ID" value="nRc.2.0.1.t34070-RA"/>
    <property type="gene ID" value="nRc.2.0.1.g34070"/>
</dbReference>
<keyword evidence="1" id="KW-1185">Reference proteome</keyword>
<evidence type="ECO:0000313" key="2">
    <source>
        <dbReference type="WBParaSite" id="nRc.2.0.1.t34070-RA"/>
    </source>
</evidence>
<name>A0A915K5Q5_ROMCU</name>
<protein>
    <submittedName>
        <fullName evidence="2">Uncharacterized protein</fullName>
    </submittedName>
</protein>
<sequence length="55" mass="6451">MVGEWAHNRGMESPTEHYFFDSPTTWIWADGKMTSEDDERGTANSFYCMRREKAS</sequence>
<accession>A0A915K5Q5</accession>
<proteinExistence type="predicted"/>
<dbReference type="Proteomes" id="UP000887565">
    <property type="component" value="Unplaced"/>
</dbReference>
<dbReference type="AlphaFoldDB" id="A0A915K5Q5"/>